<feature type="transmembrane region" description="Helical" evidence="11">
    <location>
        <begin position="12"/>
        <end position="31"/>
    </location>
</feature>
<dbReference type="RefSeq" id="XP_058312618.1">
    <property type="nucleotide sequence ID" value="XM_058447207.1"/>
</dbReference>
<dbReference type="GO" id="GO:0046354">
    <property type="term" value="P:mannan biosynthetic process"/>
    <property type="evidence" value="ECO:0007669"/>
    <property type="project" value="TreeGrafter"/>
</dbReference>
<dbReference type="Proteomes" id="UP001150904">
    <property type="component" value="Unassembled WGS sequence"/>
</dbReference>
<evidence type="ECO:0000313" key="12">
    <source>
        <dbReference type="EMBL" id="KAJ5218045.1"/>
    </source>
</evidence>
<dbReference type="GO" id="GO:0000139">
    <property type="term" value="C:Golgi membrane"/>
    <property type="evidence" value="ECO:0007669"/>
    <property type="project" value="UniProtKB-SubCell"/>
</dbReference>
<evidence type="ECO:0000256" key="1">
    <source>
        <dbReference type="ARBA" id="ARBA00004323"/>
    </source>
</evidence>
<dbReference type="InterPro" id="IPR022751">
    <property type="entry name" value="Alpha_mannosyltransferase"/>
</dbReference>
<keyword evidence="6" id="KW-0735">Signal-anchor</keyword>
<comment type="caution">
    <text evidence="12">The sequence shown here is derived from an EMBL/GenBank/DDBJ whole genome shotgun (WGS) entry which is preliminary data.</text>
</comment>
<evidence type="ECO:0000256" key="10">
    <source>
        <dbReference type="SAM" id="MobiDB-lite"/>
    </source>
</evidence>
<dbReference type="EMBL" id="JAPQKR010000004">
    <property type="protein sequence ID" value="KAJ5218045.1"/>
    <property type="molecule type" value="Genomic_DNA"/>
</dbReference>
<reference evidence="12" key="1">
    <citation type="submission" date="2022-12" db="EMBL/GenBank/DDBJ databases">
        <authorList>
            <person name="Petersen C."/>
        </authorList>
    </citation>
    <scope>NUCLEOTIDE SEQUENCE</scope>
    <source>
        <strain evidence="12">IBT 15544</strain>
    </source>
</reference>
<evidence type="ECO:0000313" key="13">
    <source>
        <dbReference type="Proteomes" id="UP001150904"/>
    </source>
</evidence>
<evidence type="ECO:0000256" key="9">
    <source>
        <dbReference type="ARBA" id="ARBA00023136"/>
    </source>
</evidence>
<dbReference type="OrthoDB" id="4484309at2759"/>
<feature type="region of interest" description="Disordered" evidence="10">
    <location>
        <begin position="522"/>
        <end position="551"/>
    </location>
</feature>
<evidence type="ECO:0000256" key="6">
    <source>
        <dbReference type="ARBA" id="ARBA00022968"/>
    </source>
</evidence>
<gene>
    <name evidence="12" type="ORF">N7498_000144</name>
</gene>
<evidence type="ECO:0000256" key="4">
    <source>
        <dbReference type="ARBA" id="ARBA00022679"/>
    </source>
</evidence>
<reference evidence="12" key="2">
    <citation type="journal article" date="2023" name="IMA Fungus">
        <title>Comparative genomic study of the Penicillium genus elucidates a diverse pangenome and 15 lateral gene transfer events.</title>
        <authorList>
            <person name="Petersen C."/>
            <person name="Sorensen T."/>
            <person name="Nielsen M.R."/>
            <person name="Sondergaard T.E."/>
            <person name="Sorensen J.L."/>
            <person name="Fitzpatrick D.A."/>
            <person name="Frisvad J.C."/>
            <person name="Nielsen K.L."/>
        </authorList>
    </citation>
    <scope>NUCLEOTIDE SEQUENCE</scope>
    <source>
        <strain evidence="12">IBT 15544</strain>
    </source>
</reference>
<dbReference type="SUPFAM" id="SSF53448">
    <property type="entry name" value="Nucleotide-diphospho-sugar transferases"/>
    <property type="match status" value="1"/>
</dbReference>
<evidence type="ECO:0000256" key="7">
    <source>
        <dbReference type="ARBA" id="ARBA00022989"/>
    </source>
</evidence>
<feature type="region of interest" description="Disordered" evidence="10">
    <location>
        <begin position="49"/>
        <end position="75"/>
    </location>
</feature>
<comment type="pathway">
    <text evidence="2">Protein modification; protein glycosylation.</text>
</comment>
<keyword evidence="4 12" id="KW-0808">Transferase</keyword>
<dbReference type="Pfam" id="PF11051">
    <property type="entry name" value="Mannosyl_trans3"/>
    <property type="match status" value="2"/>
</dbReference>
<comment type="subcellular location">
    <subcellularLocation>
        <location evidence="1">Golgi apparatus membrane</location>
        <topology evidence="1">Single-pass type II membrane protein</topology>
    </subcellularLocation>
</comment>
<proteinExistence type="inferred from homology"/>
<comment type="similarity">
    <text evidence="3">Belongs to the MNN1/MNT family.</text>
</comment>
<organism evidence="12 13">
    <name type="scientific">Penicillium cinerascens</name>
    <dbReference type="NCBI Taxonomy" id="70096"/>
    <lineage>
        <taxon>Eukaryota</taxon>
        <taxon>Fungi</taxon>
        <taxon>Dikarya</taxon>
        <taxon>Ascomycota</taxon>
        <taxon>Pezizomycotina</taxon>
        <taxon>Eurotiomycetes</taxon>
        <taxon>Eurotiomycetidae</taxon>
        <taxon>Eurotiales</taxon>
        <taxon>Aspergillaceae</taxon>
        <taxon>Penicillium</taxon>
    </lineage>
</organism>
<evidence type="ECO:0000256" key="5">
    <source>
        <dbReference type="ARBA" id="ARBA00022692"/>
    </source>
</evidence>
<keyword evidence="5 11" id="KW-0812">Transmembrane</keyword>
<evidence type="ECO:0000256" key="11">
    <source>
        <dbReference type="SAM" id="Phobius"/>
    </source>
</evidence>
<dbReference type="GO" id="GO:0000026">
    <property type="term" value="F:alpha-1,2-mannosyltransferase activity"/>
    <property type="evidence" value="ECO:0007669"/>
    <property type="project" value="TreeGrafter"/>
</dbReference>
<protein>
    <submittedName>
        <fullName evidence="12">Nucleotide-diphospho-sugar transferase</fullName>
    </submittedName>
</protein>
<keyword evidence="9 11" id="KW-0472">Membrane</keyword>
<dbReference type="PANTHER" id="PTHR31646">
    <property type="entry name" value="ALPHA-1,2-MANNOSYLTRANSFERASE MNN2"/>
    <property type="match status" value="1"/>
</dbReference>
<evidence type="ECO:0000256" key="8">
    <source>
        <dbReference type="ARBA" id="ARBA00023034"/>
    </source>
</evidence>
<keyword evidence="7 11" id="KW-1133">Transmembrane helix</keyword>
<accession>A0A9W9TDY9</accession>
<evidence type="ECO:0000256" key="3">
    <source>
        <dbReference type="ARBA" id="ARBA00009105"/>
    </source>
</evidence>
<sequence length="551" mass="62123">MNGLPQHRPGRRAIVIILAAVLLANFYLFGWNRRNDLWTAPAHLQISLPDSSSKESPTIAGYNETGSKPEEPEAHFSAPLSLEDRQAAFLRNLYTQIEEHAPPCPPPNIPGSVDGIGFDAVNAMPRPSLIINTDELQGPMQKAHDGFVAAIKTLRDRPYNNGTRGIISSAGGEYMPTFMASLRMLRRTGCKLPVEVFVTDWHEYEPYICEVALPALGAKCKVLGEILDLIHDRNDEAIKVEHFQIKSFAMLLSSFESFLWMDADCFPLHDPEILLDSDPFSSRGLVAWPDFWANTASALYFNISRQPELPMTARQSTESGIMLISKRNHFLTLLLATYYNYYGPDYYWPLLDQGSYGQGDKDTFVQAAGALGADVYTVSEPVVAVERNYDDWGTNQFSAMAQADPMLDYNLTSQSKWRVKNPSIAKAPRIFFLHASNPKFNAATDLLEKTQRYDGEPNRLWNRPEEVIRRFGYDVEKPYWKEATTVTCTLEHVFSSWQNITGLCEGMQHFWNETLSDPNANVLHFTDDEPAHDMPIEEPQPTDDSGDWGVP</sequence>
<dbReference type="AlphaFoldDB" id="A0A9W9TDY9"/>
<feature type="compositionally biased region" description="Acidic residues" evidence="10">
    <location>
        <begin position="540"/>
        <end position="551"/>
    </location>
</feature>
<keyword evidence="13" id="KW-1185">Reference proteome</keyword>
<keyword evidence="8" id="KW-0333">Golgi apparatus</keyword>
<evidence type="ECO:0000256" key="2">
    <source>
        <dbReference type="ARBA" id="ARBA00004922"/>
    </source>
</evidence>
<dbReference type="InterPro" id="IPR029044">
    <property type="entry name" value="Nucleotide-diphossugar_trans"/>
</dbReference>
<dbReference type="PANTHER" id="PTHR31646:SF1">
    <property type="entry name" value="ALPHA-1,2-MANNOSYLTRANSFERASE MNN2"/>
    <property type="match status" value="1"/>
</dbReference>
<feature type="compositionally biased region" description="Basic and acidic residues" evidence="10">
    <location>
        <begin position="525"/>
        <end position="535"/>
    </location>
</feature>
<dbReference type="GeneID" id="83174507"/>
<dbReference type="Gene3D" id="3.90.550.10">
    <property type="entry name" value="Spore Coat Polysaccharide Biosynthesis Protein SpsA, Chain A"/>
    <property type="match status" value="1"/>
</dbReference>
<name>A0A9W9TDY9_9EURO</name>